<feature type="transmembrane region" description="Helical" evidence="27">
    <location>
        <begin position="12"/>
        <end position="30"/>
    </location>
</feature>
<dbReference type="Pfam" id="PF00066">
    <property type="entry name" value="Notch"/>
    <property type="match status" value="3"/>
</dbReference>
<dbReference type="STRING" id="6265.A0A0B2VGA6"/>
<dbReference type="GO" id="GO:0005509">
    <property type="term" value="F:calcium ion binding"/>
    <property type="evidence" value="ECO:0007669"/>
    <property type="project" value="InterPro"/>
</dbReference>
<feature type="domain" description="LNR" evidence="30">
    <location>
        <begin position="986"/>
        <end position="1024"/>
    </location>
</feature>
<dbReference type="PROSITE" id="PS01186">
    <property type="entry name" value="EGF_2"/>
    <property type="match status" value="17"/>
</dbReference>
<feature type="repeat" description="ANK" evidence="24">
    <location>
        <begin position="1423"/>
        <end position="1447"/>
    </location>
</feature>
<dbReference type="Gene3D" id="3.30.70.3310">
    <property type="match status" value="1"/>
</dbReference>
<dbReference type="InterPro" id="IPR001881">
    <property type="entry name" value="EGF-like_Ca-bd_dom"/>
</dbReference>
<dbReference type="GO" id="GO:0090575">
    <property type="term" value="C:RNA polymerase II transcription regulator complex"/>
    <property type="evidence" value="ECO:0007669"/>
    <property type="project" value="UniProtKB-ARBA"/>
</dbReference>
<evidence type="ECO:0000256" key="14">
    <source>
        <dbReference type="ARBA" id="ARBA00023015"/>
    </source>
</evidence>
<keyword evidence="4" id="KW-0217">Developmental protein</keyword>
<feature type="domain" description="EGF-like" evidence="28">
    <location>
        <begin position="454"/>
        <end position="492"/>
    </location>
</feature>
<feature type="domain" description="Peptidase A2" evidence="29">
    <location>
        <begin position="1407"/>
        <end position="1424"/>
    </location>
</feature>
<dbReference type="GO" id="GO:0040024">
    <property type="term" value="P:dauer larval development"/>
    <property type="evidence" value="ECO:0007669"/>
    <property type="project" value="UniProtKB-ARBA"/>
</dbReference>
<evidence type="ECO:0000256" key="9">
    <source>
        <dbReference type="ARBA" id="ARBA00022737"/>
    </source>
</evidence>
<comment type="caution">
    <text evidence="31">The sequence shown here is derived from an EMBL/GenBank/DDBJ whole genome shotgun (WGS) entry which is preliminary data.</text>
</comment>
<evidence type="ECO:0000256" key="15">
    <source>
        <dbReference type="ARBA" id="ARBA00023043"/>
    </source>
</evidence>
<dbReference type="SMART" id="SM01338">
    <property type="entry name" value="NOD"/>
    <property type="match status" value="1"/>
</dbReference>
<dbReference type="SUPFAM" id="SSF90193">
    <property type="entry name" value="Notch domain"/>
    <property type="match status" value="3"/>
</dbReference>
<feature type="disulfide bond" evidence="25">
    <location>
        <begin position="251"/>
        <end position="260"/>
    </location>
</feature>
<dbReference type="SUPFAM" id="SSF57184">
    <property type="entry name" value="Growth factor receptor domain"/>
    <property type="match status" value="4"/>
</dbReference>
<dbReference type="SMART" id="SM01339">
    <property type="entry name" value="NODP"/>
    <property type="match status" value="1"/>
</dbReference>
<feature type="domain" description="EGF-like" evidence="28">
    <location>
        <begin position="586"/>
        <end position="618"/>
    </location>
</feature>
<feature type="disulfide bond" evidence="25">
    <location>
        <begin position="841"/>
        <end position="850"/>
    </location>
</feature>
<feature type="disulfide bond" evidence="25">
    <location>
        <begin position="724"/>
        <end position="733"/>
    </location>
</feature>
<feature type="domain" description="EGF-like" evidence="28">
    <location>
        <begin position="494"/>
        <end position="532"/>
    </location>
</feature>
<feature type="disulfide bond" evidence="25">
    <location>
        <begin position="764"/>
        <end position="773"/>
    </location>
</feature>
<evidence type="ECO:0000256" key="18">
    <source>
        <dbReference type="ARBA" id="ARBA00023159"/>
    </source>
</evidence>
<dbReference type="InterPro" id="IPR008297">
    <property type="entry name" value="Notch"/>
</dbReference>
<evidence type="ECO:0000256" key="13">
    <source>
        <dbReference type="ARBA" id="ARBA00022989"/>
    </source>
</evidence>
<feature type="domain" description="EGF-like" evidence="28">
    <location>
        <begin position="891"/>
        <end position="927"/>
    </location>
</feature>
<evidence type="ECO:0000313" key="32">
    <source>
        <dbReference type="Proteomes" id="UP000031036"/>
    </source>
</evidence>
<evidence type="ECO:0000256" key="23">
    <source>
        <dbReference type="ARBA" id="ARBA00063079"/>
    </source>
</evidence>
<keyword evidence="17 25" id="KW-1015">Disulfide bond</keyword>
<dbReference type="InterPro" id="IPR051022">
    <property type="entry name" value="Notch_Cell-Fate_Det"/>
</dbReference>
<evidence type="ECO:0000256" key="6">
    <source>
        <dbReference type="ARBA" id="ARBA00022536"/>
    </source>
</evidence>
<dbReference type="FunFam" id="2.10.25.10:FF:000080">
    <property type="entry name" value="Neurogenic locus notch 1"/>
    <property type="match status" value="1"/>
</dbReference>
<dbReference type="GO" id="GO:0001708">
    <property type="term" value="P:cell fate specification"/>
    <property type="evidence" value="ECO:0007669"/>
    <property type="project" value="UniProtKB-ARBA"/>
</dbReference>
<feature type="domain" description="EGF-like" evidence="28">
    <location>
        <begin position="534"/>
        <end position="570"/>
    </location>
</feature>
<keyword evidence="8" id="KW-0732">Signal</keyword>
<feature type="disulfide bond" evidence="25">
    <location>
        <begin position="482"/>
        <end position="491"/>
    </location>
</feature>
<evidence type="ECO:0000256" key="27">
    <source>
        <dbReference type="SAM" id="Phobius"/>
    </source>
</evidence>
<feature type="domain" description="EGF-like" evidence="28">
    <location>
        <begin position="853"/>
        <end position="889"/>
    </location>
</feature>
<comment type="subcellular location">
    <subcellularLocation>
        <location evidence="2">Cell membrane</location>
        <topology evidence="2">Single-pass type I membrane protein</topology>
    </subcellularLocation>
    <subcellularLocation>
        <location evidence="1">Nucleus</location>
    </subcellularLocation>
</comment>
<feature type="domain" description="EGF-like" evidence="28">
    <location>
        <begin position="226"/>
        <end position="261"/>
    </location>
</feature>
<dbReference type="PROSITE" id="PS50297">
    <property type="entry name" value="ANK_REP_REGION"/>
    <property type="match status" value="4"/>
</dbReference>
<evidence type="ECO:0000256" key="7">
    <source>
        <dbReference type="ARBA" id="ARBA00022692"/>
    </source>
</evidence>
<evidence type="ECO:0000256" key="24">
    <source>
        <dbReference type="PROSITE-ProRule" id="PRU00023"/>
    </source>
</evidence>
<dbReference type="FunFam" id="2.10.25.10:FF:000247">
    <property type="entry name" value="Delta/notch like EGF repeat containing"/>
    <property type="match status" value="1"/>
</dbReference>
<feature type="disulfide bond" evidence="25">
    <location>
        <begin position="803"/>
        <end position="812"/>
    </location>
</feature>
<name>A0A0B2VGA6_TOXCA</name>
<gene>
    <name evidence="31" type="primary">N</name>
    <name evidence="31" type="ORF">Tcan_14056</name>
</gene>
<dbReference type="PROSITE" id="PS00022">
    <property type="entry name" value="EGF_1"/>
    <property type="match status" value="19"/>
</dbReference>
<dbReference type="PROSITE" id="PS50175">
    <property type="entry name" value="ASP_PROT_RETROV"/>
    <property type="match status" value="1"/>
</dbReference>
<dbReference type="OMA" id="QNINDCD"/>
<dbReference type="GO" id="GO:0005178">
    <property type="term" value="F:integrin binding"/>
    <property type="evidence" value="ECO:0007669"/>
    <property type="project" value="UniProtKB-ARBA"/>
</dbReference>
<keyword evidence="18" id="KW-0010">Activator</keyword>
<evidence type="ECO:0000259" key="30">
    <source>
        <dbReference type="PROSITE" id="PS50258"/>
    </source>
</evidence>
<keyword evidence="16 27" id="KW-0472">Membrane</keyword>
<feature type="disulfide bond" evidence="25">
    <location>
        <begin position="288"/>
        <end position="297"/>
    </location>
</feature>
<protein>
    <submittedName>
        <fullName evidence="31">Neurogenic locus Notch protein</fullName>
    </submittedName>
</protein>
<dbReference type="GO" id="GO:0022611">
    <property type="term" value="P:dormancy process"/>
    <property type="evidence" value="ECO:0007669"/>
    <property type="project" value="UniProtKB-ARBA"/>
</dbReference>
<organism evidence="31 32">
    <name type="scientific">Toxocara canis</name>
    <name type="common">Canine roundworm</name>
    <dbReference type="NCBI Taxonomy" id="6265"/>
    <lineage>
        <taxon>Eukaryota</taxon>
        <taxon>Metazoa</taxon>
        <taxon>Ecdysozoa</taxon>
        <taxon>Nematoda</taxon>
        <taxon>Chromadorea</taxon>
        <taxon>Rhabditida</taxon>
        <taxon>Spirurina</taxon>
        <taxon>Ascaridomorpha</taxon>
        <taxon>Ascaridoidea</taxon>
        <taxon>Toxocaridae</taxon>
        <taxon>Toxocara</taxon>
    </lineage>
</organism>
<keyword evidence="20" id="KW-0675">Receptor</keyword>
<feature type="domain" description="EGF-like" evidence="28">
    <location>
        <begin position="815"/>
        <end position="851"/>
    </location>
</feature>
<dbReference type="Pfam" id="PF06816">
    <property type="entry name" value="NOD"/>
    <property type="match status" value="1"/>
</dbReference>
<dbReference type="Pfam" id="PF00008">
    <property type="entry name" value="EGF"/>
    <property type="match status" value="9"/>
</dbReference>
<feature type="domain" description="EGF-like" evidence="28">
    <location>
        <begin position="736"/>
        <end position="774"/>
    </location>
</feature>
<dbReference type="FunFam" id="2.10.25.10:FF:000136">
    <property type="entry name" value="Neurogenic locus notch 1"/>
    <property type="match status" value="1"/>
</dbReference>
<dbReference type="InterPro" id="IPR000152">
    <property type="entry name" value="EGF-type_Asp/Asn_hydroxyl_site"/>
</dbReference>
<feature type="disulfide bond" evidence="25">
    <location>
        <begin position="443"/>
        <end position="452"/>
    </location>
</feature>
<dbReference type="Pfam" id="PF12796">
    <property type="entry name" value="Ank_2"/>
    <property type="match status" value="2"/>
</dbReference>
<evidence type="ECO:0000256" key="2">
    <source>
        <dbReference type="ARBA" id="ARBA00004251"/>
    </source>
</evidence>
<feature type="disulfide bond" evidence="25">
    <location>
        <begin position="917"/>
        <end position="926"/>
    </location>
</feature>
<feature type="disulfide bond" evidence="25">
    <location>
        <begin position="327"/>
        <end position="336"/>
    </location>
</feature>
<dbReference type="PROSITE" id="PS00010">
    <property type="entry name" value="ASX_HYDROXYL"/>
    <property type="match status" value="11"/>
</dbReference>
<dbReference type="PANTHER" id="PTHR24049">
    <property type="entry name" value="CRUMBS FAMILY MEMBER"/>
    <property type="match status" value="1"/>
</dbReference>
<dbReference type="InterPro" id="IPR002110">
    <property type="entry name" value="Ankyrin_rpt"/>
</dbReference>
<evidence type="ECO:0000313" key="31">
    <source>
        <dbReference type="EMBL" id="KHN80573.1"/>
    </source>
</evidence>
<feature type="domain" description="EGF-like" evidence="28">
    <location>
        <begin position="417"/>
        <end position="453"/>
    </location>
</feature>
<evidence type="ECO:0000256" key="19">
    <source>
        <dbReference type="ARBA" id="ARBA00023163"/>
    </source>
</evidence>
<keyword evidence="14" id="KW-0805">Transcription regulation</keyword>
<keyword evidence="6 25" id="KW-0245">EGF-like domain</keyword>
<feature type="domain" description="EGF-like" evidence="28">
    <location>
        <begin position="377"/>
        <end position="415"/>
    </location>
</feature>
<evidence type="ECO:0000256" key="16">
    <source>
        <dbReference type="ARBA" id="ARBA00023136"/>
    </source>
</evidence>
<dbReference type="Gene3D" id="1.25.40.20">
    <property type="entry name" value="Ankyrin repeat-containing domain"/>
    <property type="match status" value="1"/>
</dbReference>
<keyword evidence="22" id="KW-0539">Nucleus</keyword>
<keyword evidence="10" id="KW-0221">Differentiation</keyword>
<evidence type="ECO:0000256" key="1">
    <source>
        <dbReference type="ARBA" id="ARBA00004123"/>
    </source>
</evidence>
<feature type="disulfide bond" evidence="25">
    <location>
        <begin position="648"/>
        <end position="657"/>
    </location>
</feature>
<feature type="disulfide bond" evidence="25">
    <location>
        <begin position="608"/>
        <end position="617"/>
    </location>
</feature>
<feature type="repeat" description="ANK" evidence="24">
    <location>
        <begin position="1531"/>
        <end position="1563"/>
    </location>
</feature>
<dbReference type="InterPro" id="IPR010660">
    <property type="entry name" value="Notch_NOD_dom"/>
</dbReference>
<dbReference type="GO" id="GO:0003013">
    <property type="term" value="P:circulatory system process"/>
    <property type="evidence" value="ECO:0007669"/>
    <property type="project" value="UniProtKB-ARBA"/>
</dbReference>
<dbReference type="Gene3D" id="3.30.300.320">
    <property type="match status" value="1"/>
</dbReference>
<evidence type="ECO:0000256" key="5">
    <source>
        <dbReference type="ARBA" id="ARBA00022475"/>
    </source>
</evidence>
<dbReference type="SMART" id="SM00179">
    <property type="entry name" value="EGF_CA"/>
    <property type="match status" value="17"/>
</dbReference>
<evidence type="ECO:0000256" key="10">
    <source>
        <dbReference type="ARBA" id="ARBA00022782"/>
    </source>
</evidence>
<dbReference type="InterPro" id="IPR018097">
    <property type="entry name" value="EGF_Ca-bd_CS"/>
</dbReference>
<dbReference type="CDD" id="cd00054">
    <property type="entry name" value="EGF_CA"/>
    <property type="match status" value="12"/>
</dbReference>
<dbReference type="GO" id="GO:0007219">
    <property type="term" value="P:Notch signaling pathway"/>
    <property type="evidence" value="ECO:0007669"/>
    <property type="project" value="UniProtKB-KW"/>
</dbReference>
<feature type="disulfide bond" evidence="25">
    <location>
        <begin position="463"/>
        <end position="480"/>
    </location>
</feature>
<feature type="disulfide bond" evidence="25">
    <location>
        <begin position="196"/>
        <end position="213"/>
    </location>
</feature>
<accession>A0A0B2VGA6</accession>
<dbReference type="InterPro" id="IPR001995">
    <property type="entry name" value="Peptidase_A2_cat"/>
</dbReference>
<dbReference type="GO" id="GO:0050793">
    <property type="term" value="P:regulation of developmental process"/>
    <property type="evidence" value="ECO:0007669"/>
    <property type="project" value="InterPro"/>
</dbReference>
<dbReference type="Proteomes" id="UP000031036">
    <property type="component" value="Unassembled WGS sequence"/>
</dbReference>
<dbReference type="InterPro" id="IPR009030">
    <property type="entry name" value="Growth_fac_rcpt_cys_sf"/>
</dbReference>
<evidence type="ECO:0000256" key="26">
    <source>
        <dbReference type="SAM" id="MobiDB-lite"/>
    </source>
</evidence>
<dbReference type="FunFam" id="2.10.25.10:FF:000038">
    <property type="entry name" value="Fibrillin 2"/>
    <property type="match status" value="1"/>
</dbReference>
<keyword evidence="15 24" id="KW-0040">ANK repeat</keyword>
<feature type="disulfide bond" evidence="25">
    <location>
        <begin position="230"/>
        <end position="240"/>
    </location>
</feature>
<keyword evidence="13 27" id="KW-1133">Transmembrane helix</keyword>
<dbReference type="PRINTS" id="PR01983">
    <property type="entry name" value="NOTCH"/>
</dbReference>
<feature type="disulfide bond" evidence="25">
    <location>
        <begin position="174"/>
        <end position="183"/>
    </location>
</feature>
<feature type="compositionally biased region" description="Basic residues" evidence="26">
    <location>
        <begin position="1610"/>
        <end position="1619"/>
    </location>
</feature>
<feature type="repeat" description="ANK" evidence="24">
    <location>
        <begin position="1498"/>
        <end position="1530"/>
    </location>
</feature>
<feature type="compositionally biased region" description="Polar residues" evidence="26">
    <location>
        <begin position="1599"/>
        <end position="1609"/>
    </location>
</feature>
<feature type="compositionally biased region" description="Polar residues" evidence="26">
    <location>
        <begin position="1651"/>
        <end position="1671"/>
    </location>
</feature>
<dbReference type="InterPro" id="IPR049883">
    <property type="entry name" value="NOTCH1_EGF-like"/>
</dbReference>
<feature type="disulfide bond" evidence="25">
    <location>
        <begin position="365"/>
        <end position="374"/>
    </location>
</feature>
<dbReference type="FunFam" id="2.10.25.10:FF:000125">
    <property type="entry name" value="Neurogenic locus notch protein-like"/>
    <property type="match status" value="1"/>
</dbReference>
<dbReference type="FunFam" id="2.10.25.10:FF:000118">
    <property type="entry name" value="protein delta homolog 2"/>
    <property type="match status" value="1"/>
</dbReference>
<dbReference type="Pfam" id="PF12661">
    <property type="entry name" value="hEGF"/>
    <property type="match status" value="3"/>
</dbReference>
<feature type="repeat" description="ANK" evidence="24">
    <location>
        <begin position="1390"/>
        <end position="1422"/>
    </location>
</feature>
<proteinExistence type="inferred from homology"/>
<dbReference type="PIRSF" id="PIRSF002279">
    <property type="entry name" value="Notch"/>
    <property type="match status" value="1"/>
</dbReference>
<feature type="domain" description="EGF-like" evidence="28">
    <location>
        <begin position="263"/>
        <end position="298"/>
    </location>
</feature>
<dbReference type="SUPFAM" id="SSF57196">
    <property type="entry name" value="EGF/Laminin"/>
    <property type="match status" value="7"/>
</dbReference>
<dbReference type="PROSITE" id="PS50026">
    <property type="entry name" value="EGF_3"/>
    <property type="match status" value="20"/>
</dbReference>
<dbReference type="SUPFAM" id="SSF48403">
    <property type="entry name" value="Ankyrin repeat"/>
    <property type="match status" value="1"/>
</dbReference>
<dbReference type="FunFam" id="2.10.25.10:FF:000004">
    <property type="entry name" value="Neurogenic locus notch 1"/>
    <property type="match status" value="4"/>
</dbReference>
<feature type="domain" description="EGF-like" evidence="28">
    <location>
        <begin position="187"/>
        <end position="225"/>
    </location>
</feature>
<keyword evidence="9" id="KW-0677">Repeat</keyword>
<dbReference type="GO" id="GO:0048513">
    <property type="term" value="P:animal organ development"/>
    <property type="evidence" value="ECO:0007669"/>
    <property type="project" value="UniProtKB-ARBA"/>
</dbReference>
<feature type="disulfide bond" evidence="25">
    <location>
        <begin position="215"/>
        <end position="224"/>
    </location>
</feature>
<comment type="similarity">
    <text evidence="3">Belongs to the NOTCH family.</text>
</comment>
<dbReference type="FunFam" id="2.10.25.10:FF:000122">
    <property type="entry name" value="Protein crumbs homolog 2"/>
    <property type="match status" value="2"/>
</dbReference>
<dbReference type="GO" id="GO:0006508">
    <property type="term" value="P:proteolysis"/>
    <property type="evidence" value="ECO:0007669"/>
    <property type="project" value="InterPro"/>
</dbReference>
<dbReference type="PROSITE" id="PS50258">
    <property type="entry name" value="LNR"/>
    <property type="match status" value="2"/>
</dbReference>
<feature type="domain" description="EGF-like" evidence="28">
    <location>
        <begin position="776"/>
        <end position="813"/>
    </location>
</feature>
<evidence type="ECO:0000259" key="28">
    <source>
        <dbReference type="PROSITE" id="PS50026"/>
    </source>
</evidence>
<evidence type="ECO:0000256" key="25">
    <source>
        <dbReference type="PROSITE-ProRule" id="PRU00076"/>
    </source>
</evidence>
<keyword evidence="32" id="KW-1185">Reference proteome</keyword>
<comment type="subunit">
    <text evidence="23">Interacts (via Sushi domain 21) with ITGA9:ITGB1; thereby inhibits Ca(2+) intracellular signaling and as a result represses vasocontraction. Interacts (via Sushi domain 21) with ITGA4:ITGB1; thereby inhibits Ca(2+) intracellular signaling and as a result represses vasocontraction. Interacts with ANGPT1 and ANGPT2. Interacts with PEAR1 (via extracellular domain). Interacts with HSPG2, TLN1, FN1, COPA, CCT2, IQGAP1, LAMC1 and NID1. Interacts (via C-terminus) with TIE1.</text>
</comment>
<sequence>MIRLRDETRLLLYLYIAFISNFVGGTFTSLRGGCSALPCRNGGRCVQLTNDVFKCIACRDRSANGSLALCDSPPVEAIRRLAAYRKAAFINSGSFMFFKFVGHDFASFSEDHYSGTTISDHAIHVEELPISGYRYIVQMVRCARGFSGEHCERRCDCLNGGECFDRASFPICICPVGFNGSRCEFRQPSVCDSEPCGTNGKCHLTKSTDEFRCECIPGFMGEKCDQVDHCADEPCADGVCISLASGFKCTCPIGLRGSRCEIDVNECLSSPCIRGRCINEVGRYRCECPFGYAGHQCEKRVDPCDPSPCKNDAQCFSYRDRHFTCECRAGFTGRRCEVNIDDCTENACLNGGTCVDGEQGYTCNCPPGFTGKLCERDVDECESGEQLCLNGGTCVNRKGGYHCICVNGWEGENCAINKDDCVDALCEAGSTCVDHVAKYTCECPPGRIGLLCHMEDPCLSNPCKAGSQCEADTSSGKYTCSCPKGFTGEDCSEDINECEQGTNVCWNGGTCVNTPGSWHCECPPGFTDSWCMSHVNQCLPSPCLNQGTCLDFGTGFKCVCMSGFHGKFCEQKCPPGFEGDNCERRQHVECNSTDCLNGGVCSKGACRCPLGFTGDRCERRSDPCKYHSCAPNAVCVPSANGIDYRCECKFGFYGHDCRQELNECASNPCQHGGICADHAGGFTCLCAAGYTGDRCQRNVDDCASSPCLNGGICIDGVNTFSCHCALPYDGDRCQYKLDPCRGHRCENGGLCRPTSNYKNYTCECASGYEGPLCRTDVDECFLYSPCKNGGQCVNVEGSYRCRCRDGFAGHNCENDVDDCMPNPCKNGARCVDEVNGYHCECLAGFTGAQCATNIDDCASSPCENGATCLDRINGFECVCRPGFSGVRCHSNDDDCQPGICLNGGTCLDGVNDYQCRCERGYTGRNCERFVDLEQFNKTDVLEQELCRRHECAHKASNGICDAACNYYACGYDGGDCSAGIKPFDKCSSPSYCAHVFRDRKCDAVCNNEDCLFDGFDCDNVHDRCAQKQFCASRYADGNCDSVCNSVGCGWDGGDCDQWAENGALLAGDVMMVLLVRPEDFLKNVQTFLLTLSQKLRASVSIRFVDGKPMIYSWNSETGVGPLVEVPSEKLPYLSSTYRRDKRHAHHPLSGTMVMLALNVARCREEDRGDCFSDLMSVVSFLGAANAKQELQELGMPMYSARAEISPVSEERSSPLKAILISCVVVVVIVVVAFLMVQQGRKRKTIHAHIWHPPPTDSCKSSTANLDTYSVHSGFLFNGCGSSTKRTRSDVPVGIAHPNLYVGDDTQLFLKPKSEPVNGDERSWTLLHEEADSKQPITTPIDPSLVNVRGKGGRTALMQTASNQAKSESSSVDDIRNLLKAGAHIDAQDDCEDTALMLAVKSGRRAVVEFLLDSGADPTIVDERDRTPLHHAVAVQSIEIVQLLLDTGRINVDALDVDNRTALIVCAKYDMMGPEIAELLLKAKADVACTGDKSATNYDGKTALHFAAQHSNLEIIKVLIQHGANKDAQDQLDQTPLFLAASEGHAEAVELLLSVGASKEITDQKERSPRDVAAEKLFLEVVNLLDSMPAQRIIPLNINNRAPTLNGSQQRTKKNSKKPNQRGSTKKAVCVAAYGAGVSQSSANPLTPPLSDGSNYSTTPSPSNVHPSMRTTVHSAHPEGTLQASSVMLSPYSDHQNGSGCSPPQIMVPQRGWPRSDLASLHYDDGQCYGANTVVDPYSQGQLQEIYSQQYAAQMQQPNPYYNI</sequence>
<dbReference type="OrthoDB" id="283575at2759"/>
<dbReference type="Pfam" id="PF07684">
    <property type="entry name" value="NODP"/>
    <property type="match status" value="1"/>
</dbReference>
<comment type="caution">
    <text evidence="25">Lacks conserved residue(s) required for the propagation of feature annotation.</text>
</comment>
<evidence type="ECO:0000256" key="4">
    <source>
        <dbReference type="ARBA" id="ARBA00022473"/>
    </source>
</evidence>
<dbReference type="EMBL" id="JPKZ01001707">
    <property type="protein sequence ID" value="KHN80573.1"/>
    <property type="molecule type" value="Genomic_DNA"/>
</dbReference>
<feature type="domain" description="EGF-like" evidence="28">
    <location>
        <begin position="698"/>
        <end position="734"/>
    </location>
</feature>
<dbReference type="GO" id="GO:0005886">
    <property type="term" value="C:plasma membrane"/>
    <property type="evidence" value="ECO:0007669"/>
    <property type="project" value="UniProtKB-SubCell"/>
</dbReference>
<feature type="disulfide bond" evidence="25">
    <location>
        <begin position="879"/>
        <end position="888"/>
    </location>
</feature>
<feature type="disulfide bond" evidence="25">
    <location>
        <begin position="405"/>
        <end position="414"/>
    </location>
</feature>
<feature type="domain" description="EGF-like" evidence="28">
    <location>
        <begin position="620"/>
        <end position="658"/>
    </location>
</feature>
<dbReference type="InterPro" id="IPR011656">
    <property type="entry name" value="Notch_NODP_dom"/>
</dbReference>
<dbReference type="PRINTS" id="PR01452">
    <property type="entry name" value="LNOTCHREPEAT"/>
</dbReference>
<evidence type="ECO:0000256" key="22">
    <source>
        <dbReference type="ARBA" id="ARBA00023242"/>
    </source>
</evidence>
<dbReference type="SMART" id="SM00004">
    <property type="entry name" value="NL"/>
    <property type="match status" value="3"/>
</dbReference>
<feature type="region of interest" description="Disordered" evidence="26">
    <location>
        <begin position="1639"/>
        <end position="1671"/>
    </location>
</feature>
<dbReference type="GO" id="GO:0120025">
    <property type="term" value="C:plasma membrane bounded cell projection"/>
    <property type="evidence" value="ECO:0007669"/>
    <property type="project" value="UniProtKB-ARBA"/>
</dbReference>
<feature type="disulfide bond" evidence="25">
    <location>
        <begin position="522"/>
        <end position="531"/>
    </location>
</feature>
<evidence type="ECO:0000256" key="3">
    <source>
        <dbReference type="ARBA" id="ARBA00005847"/>
    </source>
</evidence>
<evidence type="ECO:0000256" key="21">
    <source>
        <dbReference type="ARBA" id="ARBA00023180"/>
    </source>
</evidence>
<dbReference type="PRINTS" id="PR00010">
    <property type="entry name" value="EGFBLOOD"/>
</dbReference>
<dbReference type="PROSITE" id="PS50088">
    <property type="entry name" value="ANK_REPEAT"/>
    <property type="match status" value="4"/>
</dbReference>
<keyword evidence="11" id="KW-0106">Calcium</keyword>
<keyword evidence="19" id="KW-0804">Transcription</keyword>
<dbReference type="Pfam" id="PF07645">
    <property type="entry name" value="EGF_CA"/>
    <property type="match status" value="4"/>
</dbReference>
<evidence type="ECO:0000259" key="29">
    <source>
        <dbReference type="PROSITE" id="PS50175"/>
    </source>
</evidence>
<feature type="disulfide bond" evidence="25">
    <location>
        <begin position="629"/>
        <end position="646"/>
    </location>
</feature>
<dbReference type="SMART" id="SM00181">
    <property type="entry name" value="EGF"/>
    <property type="match status" value="21"/>
</dbReference>
<feature type="disulfide bond" evidence="25">
    <location>
        <begin position="745"/>
        <end position="762"/>
    </location>
</feature>
<dbReference type="GO" id="GO:0007399">
    <property type="term" value="P:nervous system development"/>
    <property type="evidence" value="ECO:0007669"/>
    <property type="project" value="UniProtKB-ARBA"/>
</dbReference>
<reference evidence="31 32" key="1">
    <citation type="submission" date="2014-11" db="EMBL/GenBank/DDBJ databases">
        <title>Genetic blueprint of the zoonotic pathogen Toxocara canis.</title>
        <authorList>
            <person name="Zhu X.-Q."/>
            <person name="Korhonen P.K."/>
            <person name="Cai H."/>
            <person name="Young N.D."/>
            <person name="Nejsum P."/>
            <person name="von Samson-Himmelstjerna G."/>
            <person name="Boag P.R."/>
            <person name="Tan P."/>
            <person name="Li Q."/>
            <person name="Min J."/>
            <person name="Yang Y."/>
            <person name="Wang X."/>
            <person name="Fang X."/>
            <person name="Hall R.S."/>
            <person name="Hofmann A."/>
            <person name="Sternberg P.W."/>
            <person name="Jex A.R."/>
            <person name="Gasser R.B."/>
        </authorList>
    </citation>
    <scope>NUCLEOTIDE SEQUENCE [LARGE SCALE GENOMIC DNA]</scope>
    <source>
        <strain evidence="31">PN_DK_2014</strain>
    </source>
</reference>
<feature type="domain" description="LNR" evidence="30">
    <location>
        <begin position="946"/>
        <end position="982"/>
    </location>
</feature>
<feature type="domain" description="EGF-like" evidence="28">
    <location>
        <begin position="147"/>
        <end position="184"/>
    </location>
</feature>
<dbReference type="InterPro" id="IPR013032">
    <property type="entry name" value="EGF-like_CS"/>
</dbReference>
<feature type="domain" description="EGF-like" evidence="28">
    <location>
        <begin position="660"/>
        <end position="696"/>
    </location>
</feature>
<feature type="transmembrane region" description="Helical" evidence="27">
    <location>
        <begin position="1217"/>
        <end position="1236"/>
    </location>
</feature>
<dbReference type="GO" id="GO:0045197">
    <property type="term" value="P:establishment or maintenance of epithelial cell apical/basal polarity"/>
    <property type="evidence" value="ECO:0007669"/>
    <property type="project" value="TreeGrafter"/>
</dbReference>
<keyword evidence="5" id="KW-1003">Cell membrane</keyword>
<evidence type="ECO:0000256" key="17">
    <source>
        <dbReference type="ARBA" id="ARBA00023157"/>
    </source>
</evidence>
<keyword evidence="21" id="KW-0325">Glycoprotein</keyword>
<feature type="domain" description="EGF-like" evidence="28">
    <location>
        <begin position="300"/>
        <end position="337"/>
    </location>
</feature>
<dbReference type="Gene3D" id="2.10.25.10">
    <property type="entry name" value="Laminin"/>
    <property type="match status" value="19"/>
</dbReference>
<dbReference type="InterPro" id="IPR000742">
    <property type="entry name" value="EGF"/>
</dbReference>
<dbReference type="GO" id="GO:0004190">
    <property type="term" value="F:aspartic-type endopeptidase activity"/>
    <property type="evidence" value="ECO:0007669"/>
    <property type="project" value="InterPro"/>
</dbReference>
<evidence type="ECO:0000256" key="12">
    <source>
        <dbReference type="ARBA" id="ARBA00022976"/>
    </source>
</evidence>
<feature type="region of interest" description="Disordered" evidence="26">
    <location>
        <begin position="1599"/>
        <end position="1626"/>
    </location>
</feature>
<feature type="disulfide bond" evidence="25">
    <location>
        <begin position="686"/>
        <end position="695"/>
    </location>
</feature>
<dbReference type="FunFam" id="2.10.25.10:FF:000471">
    <property type="entry name" value="Protein lin-12"/>
    <property type="match status" value="1"/>
</dbReference>
<keyword evidence="7 27" id="KW-0812">Transmembrane</keyword>
<dbReference type="FunFam" id="3.30.300.320:FF:000001">
    <property type="entry name" value="Neurogenic locus notch 1"/>
    <property type="match status" value="1"/>
</dbReference>
<evidence type="ECO:0000256" key="11">
    <source>
        <dbReference type="ARBA" id="ARBA00022837"/>
    </source>
</evidence>
<keyword evidence="12" id="KW-0914">Notch signaling pathway</keyword>
<dbReference type="InterPro" id="IPR035993">
    <property type="entry name" value="Notch-like_dom_sf"/>
</dbReference>
<dbReference type="InterPro" id="IPR036770">
    <property type="entry name" value="Ankyrin_rpt-contain_sf"/>
</dbReference>
<evidence type="ECO:0000256" key="8">
    <source>
        <dbReference type="ARBA" id="ARBA00022729"/>
    </source>
</evidence>
<feature type="disulfide bond" evidence="25">
    <location>
        <begin position="267"/>
        <end position="277"/>
    </location>
</feature>
<dbReference type="FunFam" id="2.10.25.10:FF:000173">
    <property type="entry name" value="Neurogenic locus notch protein 2"/>
    <property type="match status" value="1"/>
</dbReference>
<evidence type="ECO:0000256" key="20">
    <source>
        <dbReference type="ARBA" id="ARBA00023170"/>
    </source>
</evidence>
<dbReference type="PROSITE" id="PS01187">
    <property type="entry name" value="EGF_CA"/>
    <property type="match status" value="4"/>
</dbReference>
<feature type="disulfide bond" evidence="25">
    <location>
        <begin position="560"/>
        <end position="569"/>
    </location>
</feature>
<dbReference type="GO" id="GO:0061629">
    <property type="term" value="F:RNA polymerase II-specific DNA-binding transcription factor binding"/>
    <property type="evidence" value="ECO:0007669"/>
    <property type="project" value="UniProtKB-ARBA"/>
</dbReference>
<dbReference type="InterPro" id="IPR000800">
    <property type="entry name" value="Notch_dom"/>
</dbReference>
<dbReference type="GO" id="GO:0007157">
    <property type="term" value="P:heterophilic cell-cell adhesion via plasma membrane cell adhesion molecules"/>
    <property type="evidence" value="ECO:0007669"/>
    <property type="project" value="TreeGrafter"/>
</dbReference>
<dbReference type="SMART" id="SM00248">
    <property type="entry name" value="ANK"/>
    <property type="match status" value="6"/>
</dbReference>
<feature type="domain" description="EGF-like" evidence="28">
    <location>
        <begin position="339"/>
        <end position="375"/>
    </location>
</feature>